<gene>
    <name evidence="1" type="ORF">AAFF_G00019010</name>
</gene>
<sequence>MGLLGLARQRRRGGISFCRVHSEPLMRLNIVFCSLKYWRMQPFSHSSAVSLQWQWCSSDVTRSHALTGATRSEPEPEIPYVPIDRLEDKSRIRSPGTSEPQSECSLPPRHRALRLVKSHQALVTAGIGTARRSLGPCATQRWRQTGKRVGATRRGIDPWAEIQIENF</sequence>
<evidence type="ECO:0000313" key="1">
    <source>
        <dbReference type="EMBL" id="KAJ8396324.1"/>
    </source>
</evidence>
<protein>
    <submittedName>
        <fullName evidence="1">Uncharacterized protein</fullName>
    </submittedName>
</protein>
<dbReference type="AlphaFoldDB" id="A0AAD7S5L5"/>
<dbReference type="EMBL" id="JAINUG010000107">
    <property type="protein sequence ID" value="KAJ8396324.1"/>
    <property type="molecule type" value="Genomic_DNA"/>
</dbReference>
<accession>A0AAD7S5L5</accession>
<comment type="caution">
    <text evidence="1">The sequence shown here is derived from an EMBL/GenBank/DDBJ whole genome shotgun (WGS) entry which is preliminary data.</text>
</comment>
<dbReference type="Proteomes" id="UP001221898">
    <property type="component" value="Unassembled WGS sequence"/>
</dbReference>
<keyword evidence="2" id="KW-1185">Reference proteome</keyword>
<proteinExistence type="predicted"/>
<reference evidence="1" key="1">
    <citation type="journal article" date="2023" name="Science">
        <title>Genome structures resolve the early diversification of teleost fishes.</title>
        <authorList>
            <person name="Parey E."/>
            <person name="Louis A."/>
            <person name="Montfort J."/>
            <person name="Bouchez O."/>
            <person name="Roques C."/>
            <person name="Iampietro C."/>
            <person name="Lluch J."/>
            <person name="Castinel A."/>
            <person name="Donnadieu C."/>
            <person name="Desvignes T."/>
            <person name="Floi Bucao C."/>
            <person name="Jouanno E."/>
            <person name="Wen M."/>
            <person name="Mejri S."/>
            <person name="Dirks R."/>
            <person name="Jansen H."/>
            <person name="Henkel C."/>
            <person name="Chen W.J."/>
            <person name="Zahm M."/>
            <person name="Cabau C."/>
            <person name="Klopp C."/>
            <person name="Thompson A.W."/>
            <person name="Robinson-Rechavi M."/>
            <person name="Braasch I."/>
            <person name="Lecointre G."/>
            <person name="Bobe J."/>
            <person name="Postlethwait J.H."/>
            <person name="Berthelot C."/>
            <person name="Roest Crollius H."/>
            <person name="Guiguen Y."/>
        </authorList>
    </citation>
    <scope>NUCLEOTIDE SEQUENCE</scope>
    <source>
        <strain evidence="1">NC1722</strain>
    </source>
</reference>
<name>A0AAD7S5L5_9TELE</name>
<evidence type="ECO:0000313" key="2">
    <source>
        <dbReference type="Proteomes" id="UP001221898"/>
    </source>
</evidence>
<organism evidence="1 2">
    <name type="scientific">Aldrovandia affinis</name>
    <dbReference type="NCBI Taxonomy" id="143900"/>
    <lineage>
        <taxon>Eukaryota</taxon>
        <taxon>Metazoa</taxon>
        <taxon>Chordata</taxon>
        <taxon>Craniata</taxon>
        <taxon>Vertebrata</taxon>
        <taxon>Euteleostomi</taxon>
        <taxon>Actinopterygii</taxon>
        <taxon>Neopterygii</taxon>
        <taxon>Teleostei</taxon>
        <taxon>Notacanthiformes</taxon>
        <taxon>Halosauridae</taxon>
        <taxon>Aldrovandia</taxon>
    </lineage>
</organism>